<feature type="transmembrane region" description="Helical" evidence="7">
    <location>
        <begin position="81"/>
        <end position="105"/>
    </location>
</feature>
<evidence type="ECO:0000256" key="7">
    <source>
        <dbReference type="RuleBase" id="RU363032"/>
    </source>
</evidence>
<dbReference type="GO" id="GO:0055085">
    <property type="term" value="P:transmembrane transport"/>
    <property type="evidence" value="ECO:0007669"/>
    <property type="project" value="InterPro"/>
</dbReference>
<keyword evidence="6 7" id="KW-0472">Membrane</keyword>
<dbReference type="InterPro" id="IPR035906">
    <property type="entry name" value="MetI-like_sf"/>
</dbReference>
<dbReference type="EMBL" id="FRFD01000005">
    <property type="protein sequence ID" value="SHO48307.1"/>
    <property type="molecule type" value="Genomic_DNA"/>
</dbReference>
<dbReference type="PANTHER" id="PTHR43227:SF11">
    <property type="entry name" value="BLL4140 PROTEIN"/>
    <property type="match status" value="1"/>
</dbReference>
<evidence type="ECO:0000256" key="2">
    <source>
        <dbReference type="ARBA" id="ARBA00022448"/>
    </source>
</evidence>
<dbReference type="PANTHER" id="PTHR43227">
    <property type="entry name" value="BLL4140 PROTEIN"/>
    <property type="match status" value="1"/>
</dbReference>
<feature type="transmembrane region" description="Helical" evidence="7">
    <location>
        <begin position="117"/>
        <end position="137"/>
    </location>
</feature>
<dbReference type="CDD" id="cd06261">
    <property type="entry name" value="TM_PBP2"/>
    <property type="match status" value="1"/>
</dbReference>
<keyword evidence="10" id="KW-1185">Reference proteome</keyword>
<dbReference type="Gene3D" id="1.10.3720.10">
    <property type="entry name" value="MetI-like"/>
    <property type="match status" value="1"/>
</dbReference>
<dbReference type="SUPFAM" id="SSF161098">
    <property type="entry name" value="MetI-like"/>
    <property type="match status" value="1"/>
</dbReference>
<gene>
    <name evidence="9" type="ORF">SAMN02745217_01765</name>
</gene>
<feature type="transmembrane region" description="Helical" evidence="7">
    <location>
        <begin position="274"/>
        <end position="293"/>
    </location>
</feature>
<comment type="subcellular location">
    <subcellularLocation>
        <location evidence="1 7">Cell membrane</location>
        <topology evidence="1 7">Multi-pass membrane protein</topology>
    </subcellularLocation>
</comment>
<accession>A0A1M7Y6N3</accession>
<dbReference type="Proteomes" id="UP000184612">
    <property type="component" value="Unassembled WGS sequence"/>
</dbReference>
<dbReference type="Pfam" id="PF00528">
    <property type="entry name" value="BPD_transp_1"/>
    <property type="match status" value="1"/>
</dbReference>
<keyword evidence="4 7" id="KW-0812">Transmembrane</keyword>
<protein>
    <submittedName>
        <fullName evidence="9">Putative aldouronate transport system permease protein</fullName>
    </submittedName>
</protein>
<feature type="transmembrane region" description="Helical" evidence="7">
    <location>
        <begin position="20"/>
        <end position="41"/>
    </location>
</feature>
<evidence type="ECO:0000256" key="6">
    <source>
        <dbReference type="ARBA" id="ARBA00023136"/>
    </source>
</evidence>
<dbReference type="InterPro" id="IPR000515">
    <property type="entry name" value="MetI-like"/>
</dbReference>
<organism evidence="9 10">
    <name type="scientific">Anaerocolumna xylanovorans DSM 12503</name>
    <dbReference type="NCBI Taxonomy" id="1121345"/>
    <lineage>
        <taxon>Bacteria</taxon>
        <taxon>Bacillati</taxon>
        <taxon>Bacillota</taxon>
        <taxon>Clostridia</taxon>
        <taxon>Lachnospirales</taxon>
        <taxon>Lachnospiraceae</taxon>
        <taxon>Anaerocolumna</taxon>
    </lineage>
</organism>
<evidence type="ECO:0000259" key="8">
    <source>
        <dbReference type="PROSITE" id="PS50928"/>
    </source>
</evidence>
<dbReference type="InterPro" id="IPR050809">
    <property type="entry name" value="UgpAE/MalFG_permease"/>
</dbReference>
<keyword evidence="5 7" id="KW-1133">Transmembrane helix</keyword>
<dbReference type="AlphaFoldDB" id="A0A1M7Y6N3"/>
<evidence type="ECO:0000256" key="1">
    <source>
        <dbReference type="ARBA" id="ARBA00004651"/>
    </source>
</evidence>
<dbReference type="GO" id="GO:0005886">
    <property type="term" value="C:plasma membrane"/>
    <property type="evidence" value="ECO:0007669"/>
    <property type="project" value="UniProtKB-SubCell"/>
</dbReference>
<feature type="domain" description="ABC transmembrane type-1" evidence="8">
    <location>
        <begin position="77"/>
        <end position="293"/>
    </location>
</feature>
<dbReference type="PROSITE" id="PS50928">
    <property type="entry name" value="ABC_TM1"/>
    <property type="match status" value="1"/>
</dbReference>
<proteinExistence type="inferred from homology"/>
<evidence type="ECO:0000256" key="5">
    <source>
        <dbReference type="ARBA" id="ARBA00022989"/>
    </source>
</evidence>
<reference evidence="9 10" key="1">
    <citation type="submission" date="2016-12" db="EMBL/GenBank/DDBJ databases">
        <authorList>
            <person name="Song W.-J."/>
            <person name="Kurnit D.M."/>
        </authorList>
    </citation>
    <scope>NUCLEOTIDE SEQUENCE [LARGE SCALE GENOMIC DNA]</scope>
    <source>
        <strain evidence="9 10">DSM 12503</strain>
    </source>
</reference>
<keyword evidence="2 7" id="KW-0813">Transport</keyword>
<name>A0A1M7Y6N3_9FIRM</name>
<comment type="similarity">
    <text evidence="7">Belongs to the binding-protein-dependent transport system permease family.</text>
</comment>
<evidence type="ECO:0000256" key="4">
    <source>
        <dbReference type="ARBA" id="ARBA00022692"/>
    </source>
</evidence>
<evidence type="ECO:0000313" key="10">
    <source>
        <dbReference type="Proteomes" id="UP000184612"/>
    </source>
</evidence>
<evidence type="ECO:0000256" key="3">
    <source>
        <dbReference type="ARBA" id="ARBA00022475"/>
    </source>
</evidence>
<dbReference type="RefSeq" id="WP_175562024.1">
    <property type="nucleotide sequence ID" value="NZ_FRFD01000005.1"/>
</dbReference>
<keyword evidence="3" id="KW-1003">Cell membrane</keyword>
<dbReference type="STRING" id="1121345.SAMN02745217_01765"/>
<evidence type="ECO:0000313" key="9">
    <source>
        <dbReference type="EMBL" id="SHO48307.1"/>
    </source>
</evidence>
<sequence length="306" mass="35417">MRLSDKHLRRRIWRYRALYIFILPAVAWYIIFCYIPMYGLALGFKEFHFNMSIWESPWVGMRYFNQFIHDRMFWPLLQNTVIISLLKMVIGFPAPIILALMINEVSNKYFKKAIQTVTYLPYFVSWVVCIAVLVKFISPHDGIINNILVNVFHKEAIYFMGEKNWFYPLVLFTDIWKNVGWNSIVYLSALSGIDQQLYEAASIDGAGKWKSMLHITLPNIMPTACILFLLNIGNLLKAGYEQIILLKTPGNSALSMILDTQIIQQGIQQGRYEYATVAGLFQSVIGLILVIIVNKITRKLAEVSLW</sequence>